<organism evidence="14 15">
    <name type="scientific">Hypothenemus hampei</name>
    <name type="common">Coffee berry borer</name>
    <dbReference type="NCBI Taxonomy" id="57062"/>
    <lineage>
        <taxon>Eukaryota</taxon>
        <taxon>Metazoa</taxon>
        <taxon>Ecdysozoa</taxon>
        <taxon>Arthropoda</taxon>
        <taxon>Hexapoda</taxon>
        <taxon>Insecta</taxon>
        <taxon>Pterygota</taxon>
        <taxon>Neoptera</taxon>
        <taxon>Endopterygota</taxon>
        <taxon>Coleoptera</taxon>
        <taxon>Polyphaga</taxon>
        <taxon>Cucujiformia</taxon>
        <taxon>Curculionidae</taxon>
        <taxon>Scolytinae</taxon>
        <taxon>Hypothenemus</taxon>
    </lineage>
</organism>
<accession>A0ABD1EE93</accession>
<dbReference type="GO" id="GO:0005272">
    <property type="term" value="F:sodium channel activity"/>
    <property type="evidence" value="ECO:0007669"/>
    <property type="project" value="UniProtKB-KW"/>
</dbReference>
<gene>
    <name evidence="14" type="ORF">ABEB36_012523</name>
</gene>
<evidence type="ECO:0000256" key="5">
    <source>
        <dbReference type="ARBA" id="ARBA00022692"/>
    </source>
</evidence>
<dbReference type="PRINTS" id="PR01078">
    <property type="entry name" value="AMINACHANNEL"/>
</dbReference>
<evidence type="ECO:0000313" key="15">
    <source>
        <dbReference type="Proteomes" id="UP001566132"/>
    </source>
</evidence>
<dbReference type="Pfam" id="PF00858">
    <property type="entry name" value="ASC"/>
    <property type="match status" value="1"/>
</dbReference>
<evidence type="ECO:0000256" key="3">
    <source>
        <dbReference type="ARBA" id="ARBA00022448"/>
    </source>
</evidence>
<evidence type="ECO:0000256" key="12">
    <source>
        <dbReference type="RuleBase" id="RU000679"/>
    </source>
</evidence>
<comment type="similarity">
    <text evidence="2 12">Belongs to the amiloride-sensitive sodium channel (TC 1.A.6) family.</text>
</comment>
<comment type="subcellular location">
    <subcellularLocation>
        <location evidence="1">Membrane</location>
        <topology evidence="1">Multi-pass membrane protein</topology>
    </subcellularLocation>
</comment>
<name>A0ABD1EE93_HYPHA</name>
<keyword evidence="10 12" id="KW-0739">Sodium transport</keyword>
<reference evidence="14 15" key="1">
    <citation type="submission" date="2024-05" db="EMBL/GenBank/DDBJ databases">
        <title>Genetic variation in Jamaican populations of the coffee berry borer (Hypothenemus hampei).</title>
        <authorList>
            <person name="Errbii M."/>
            <person name="Myrie A."/>
        </authorList>
    </citation>
    <scope>NUCLEOTIDE SEQUENCE [LARGE SCALE GENOMIC DNA]</scope>
    <source>
        <strain evidence="14">JA-Hopewell-2020-01-JO</strain>
        <tissue evidence="14">Whole body</tissue>
    </source>
</reference>
<keyword evidence="7" id="KW-0915">Sodium</keyword>
<feature type="transmembrane region" description="Helical" evidence="13">
    <location>
        <begin position="477"/>
        <end position="499"/>
    </location>
</feature>
<keyword evidence="8 12" id="KW-0406">Ion transport</keyword>
<evidence type="ECO:0000256" key="9">
    <source>
        <dbReference type="ARBA" id="ARBA00023136"/>
    </source>
</evidence>
<keyword evidence="15" id="KW-1185">Reference proteome</keyword>
<evidence type="ECO:0000256" key="8">
    <source>
        <dbReference type="ARBA" id="ARBA00023065"/>
    </source>
</evidence>
<dbReference type="EMBL" id="JBDJPC010000009">
    <property type="protein sequence ID" value="KAL1492019.1"/>
    <property type="molecule type" value="Genomic_DNA"/>
</dbReference>
<dbReference type="AlphaFoldDB" id="A0ABD1EE93"/>
<comment type="caution">
    <text evidence="14">The sequence shown here is derived from an EMBL/GenBank/DDBJ whole genome shotgun (WGS) entry which is preliminary data.</text>
</comment>
<evidence type="ECO:0000256" key="1">
    <source>
        <dbReference type="ARBA" id="ARBA00004141"/>
    </source>
</evidence>
<evidence type="ECO:0000256" key="10">
    <source>
        <dbReference type="ARBA" id="ARBA00023201"/>
    </source>
</evidence>
<proteinExistence type="inferred from homology"/>
<sequence length="523" mass="61570">MVSTKSFFKSVRKYFREYCDLSTIHGMKYIGENRTTVERGWWLTVFLFSVTCCFYLIYLVYEKWDSSPVIISLANEETPIYQIPFPAVTICPLVKSFSYNQTAIRSKLFFAQPLSKTEHKSFSYMNFICDHVPYAWFDIKIGNFSVYENFFNKEEFYNFIHNITTNKYFLDCRWQNQDFYCNNFFDTILTDDGVCHSFNLLSPKKIYKDNVQNYFFDRTNSKIYNESSSWSLDRGFSHDKGSDTYPRREPFSGAINGLEVMLYMDYPLRDIYCKSSWTFEGYKVILHTPSTVPRPNQEHFYLPPNTAVIAAIKPVVVNTSEKVKSFRPEKRNCYFENENPLKYFKDYTQKNCELDCLTRHTLHLCGCVAFYMPMDSFTPLCGTGKNECMKAAKKRMLSKELKWRLENADDDQELPHCHCLPSCRDLSYEVETSSSSINSNPDSKFPRSRLVIYFKKNHFIASIRHELYGITDFISNFGGLLGLFTGFSMLSFIEIIYFLTVRLFYNFRLYGQWSGKKDEESNL</sequence>
<evidence type="ECO:0000313" key="14">
    <source>
        <dbReference type="EMBL" id="KAL1492019.1"/>
    </source>
</evidence>
<dbReference type="PANTHER" id="PTHR11690:SF288">
    <property type="entry name" value="AMILORIDE-SENSITIVE NA+ CHANNEL-RELATED"/>
    <property type="match status" value="1"/>
</dbReference>
<dbReference type="GO" id="GO:0016020">
    <property type="term" value="C:membrane"/>
    <property type="evidence" value="ECO:0007669"/>
    <property type="project" value="UniProtKB-SubCell"/>
</dbReference>
<protein>
    <submittedName>
        <fullName evidence="14">Uncharacterized protein</fullName>
    </submittedName>
</protein>
<evidence type="ECO:0000256" key="4">
    <source>
        <dbReference type="ARBA" id="ARBA00022461"/>
    </source>
</evidence>
<keyword evidence="11 12" id="KW-0407">Ion channel</keyword>
<evidence type="ECO:0000256" key="13">
    <source>
        <dbReference type="SAM" id="Phobius"/>
    </source>
</evidence>
<dbReference type="InterPro" id="IPR001873">
    <property type="entry name" value="ENaC"/>
</dbReference>
<dbReference type="Gene3D" id="1.10.287.770">
    <property type="entry name" value="YojJ-like"/>
    <property type="match status" value="1"/>
</dbReference>
<keyword evidence="4 12" id="KW-0894">Sodium channel</keyword>
<keyword evidence="9 13" id="KW-0472">Membrane</keyword>
<dbReference type="PANTHER" id="PTHR11690">
    <property type="entry name" value="AMILORIDE-SENSITIVE SODIUM CHANNEL-RELATED"/>
    <property type="match status" value="1"/>
</dbReference>
<evidence type="ECO:0000256" key="6">
    <source>
        <dbReference type="ARBA" id="ARBA00022989"/>
    </source>
</evidence>
<keyword evidence="5 12" id="KW-0812">Transmembrane</keyword>
<keyword evidence="6 13" id="KW-1133">Transmembrane helix</keyword>
<feature type="transmembrane region" description="Helical" evidence="13">
    <location>
        <begin position="41"/>
        <end position="61"/>
    </location>
</feature>
<evidence type="ECO:0000256" key="7">
    <source>
        <dbReference type="ARBA" id="ARBA00023053"/>
    </source>
</evidence>
<keyword evidence="3 12" id="KW-0813">Transport</keyword>
<dbReference type="Gene3D" id="2.60.470.10">
    <property type="entry name" value="Acid-sensing ion channels like domains"/>
    <property type="match status" value="1"/>
</dbReference>
<evidence type="ECO:0000256" key="2">
    <source>
        <dbReference type="ARBA" id="ARBA00007193"/>
    </source>
</evidence>
<dbReference type="Proteomes" id="UP001566132">
    <property type="component" value="Unassembled WGS sequence"/>
</dbReference>
<evidence type="ECO:0000256" key="11">
    <source>
        <dbReference type="ARBA" id="ARBA00023303"/>
    </source>
</evidence>